<gene>
    <name evidence="2" type="ORF">A6R68_21991</name>
</gene>
<dbReference type="Proteomes" id="UP000092124">
    <property type="component" value="Unassembled WGS sequence"/>
</dbReference>
<name>A0A1A6HQ02_NEOLE</name>
<evidence type="ECO:0000313" key="2">
    <source>
        <dbReference type="EMBL" id="OBS79807.1"/>
    </source>
</evidence>
<protein>
    <submittedName>
        <fullName evidence="2">Uncharacterized protein</fullName>
    </submittedName>
</protein>
<reference evidence="2 3" key="1">
    <citation type="submission" date="2016-06" db="EMBL/GenBank/DDBJ databases">
        <title>The Draft Genome Sequence and Annotation of the Desert Woodrat Neotoma lepida.</title>
        <authorList>
            <person name="Campbell M."/>
            <person name="Oakeson K.F."/>
            <person name="Yandell M."/>
            <person name="Halpert J.R."/>
            <person name="Dearing D."/>
        </authorList>
    </citation>
    <scope>NUCLEOTIDE SEQUENCE [LARGE SCALE GENOMIC DNA]</scope>
    <source>
        <strain evidence="2">417</strain>
        <tissue evidence="2">Liver</tissue>
    </source>
</reference>
<evidence type="ECO:0000313" key="3">
    <source>
        <dbReference type="Proteomes" id="UP000092124"/>
    </source>
</evidence>
<feature type="transmembrane region" description="Helical" evidence="1">
    <location>
        <begin position="23"/>
        <end position="42"/>
    </location>
</feature>
<proteinExistence type="predicted"/>
<accession>A0A1A6HQ02</accession>
<comment type="caution">
    <text evidence="2">The sequence shown here is derived from an EMBL/GenBank/DDBJ whole genome shotgun (WGS) entry which is preliminary data.</text>
</comment>
<feature type="non-terminal residue" evidence="2">
    <location>
        <position position="1"/>
    </location>
</feature>
<keyword evidence="1" id="KW-0812">Transmembrane</keyword>
<keyword evidence="1" id="KW-1133">Transmembrane helix</keyword>
<dbReference type="EMBL" id="LZPO01017907">
    <property type="protein sequence ID" value="OBS79807.1"/>
    <property type="molecule type" value="Genomic_DNA"/>
</dbReference>
<organism evidence="2 3">
    <name type="scientific">Neotoma lepida</name>
    <name type="common">Desert woodrat</name>
    <dbReference type="NCBI Taxonomy" id="56216"/>
    <lineage>
        <taxon>Eukaryota</taxon>
        <taxon>Metazoa</taxon>
        <taxon>Chordata</taxon>
        <taxon>Craniata</taxon>
        <taxon>Vertebrata</taxon>
        <taxon>Euteleostomi</taxon>
        <taxon>Mammalia</taxon>
        <taxon>Eutheria</taxon>
        <taxon>Euarchontoglires</taxon>
        <taxon>Glires</taxon>
        <taxon>Rodentia</taxon>
        <taxon>Myomorpha</taxon>
        <taxon>Muroidea</taxon>
        <taxon>Cricetidae</taxon>
        <taxon>Neotominae</taxon>
        <taxon>Neotoma</taxon>
    </lineage>
</organism>
<dbReference type="AlphaFoldDB" id="A0A1A6HQ02"/>
<sequence>EMDHCQHSLQCHLPGSVLGPTHIYNGSEITLFASFFAIFRCFQYMVWKMNPQLATEGREERIQTGINTASKHQAAHKVLLLKSDMFAELIEKRFPASTQLPSGLTIASLLVNKPADT</sequence>
<feature type="non-terminal residue" evidence="2">
    <location>
        <position position="117"/>
    </location>
</feature>
<keyword evidence="1" id="KW-0472">Membrane</keyword>
<evidence type="ECO:0000256" key="1">
    <source>
        <dbReference type="SAM" id="Phobius"/>
    </source>
</evidence>
<keyword evidence="3" id="KW-1185">Reference proteome</keyword>